<protein>
    <submittedName>
        <fullName evidence="4">DUF4357 domain-containing protein</fullName>
    </submittedName>
</protein>
<evidence type="ECO:0000313" key="4">
    <source>
        <dbReference type="EMBL" id="MBM6912522.1"/>
    </source>
</evidence>
<accession>A0ABS2GGX1</accession>
<sequence length="670" mass="77373">MSNKITGKEYPLLKIFSSDFEYHIPTYQRPYAWGVEQAGTLFDDLYDFFQSEKSDNYFLGSIVLIKDDEKSYASVIDGQQRLTTLSIVLAVLASCFEDSNLKTICMGYLREEGNKIAGIKAQPRLFLRDRDQEFFNVYIQNVQLDKLGNIDAATLLTESQKHIKENARILVEKFRDVFRNDDELLEFSQFLLNRCYLIAVSTANEESAFRIFSVMNSRGLDLMPTDIVKSEIIGKLPESEQEVYTQKWEDMETLTGREGFNEIFTHTRTIFVKERPKRNLLDEFREQVVRVTTPKSLIDDYLAPYTHVYYQLRNSSYSSTKHADKINLLLRWLNKTNNYDWMPPAIKFIAEHQNDSEYTLWFIQKLERLASYLLVTGKDVNHRMDRYKWVLVEMDSRPNSSLSEPLTNIELTEWEKEQFLQALNGEIYTMTAQRRNYIIQRLDSFVSAGGALYDSKIFTIEHVLPQHPAAGSEWMMLWPNKETQAFWLNRIANLVPLTRQRNSAAQNYDFGTKKYKYFQTKSGVSAFALTTQVINIVSWTPEIVDKRQKDLMEVFKEAWDLEPAENAVENANYILAGRGANATGYPGDGDEFIVLAGSKIAPSITEKFQTNYLRQRENLIAAGIIKENRFTQNYTFTSTSAAAAVILGRSANGRREWMTLDGRSISQTGH</sequence>
<feature type="domain" description="GmrSD restriction endonucleases C-terminal" evidence="2">
    <location>
        <begin position="416"/>
        <end position="554"/>
    </location>
</feature>
<dbReference type="InterPro" id="IPR011089">
    <property type="entry name" value="GmrSD_C"/>
</dbReference>
<gene>
    <name evidence="4" type="ORF">H6A01_04165</name>
</gene>
<comment type="caution">
    <text evidence="4">The sequence shown here is derived from an EMBL/GenBank/DDBJ whole genome shotgun (WGS) entry which is preliminary data.</text>
</comment>
<dbReference type="Proteomes" id="UP000707138">
    <property type="component" value="Unassembled WGS sequence"/>
</dbReference>
<name>A0ABS2GGX1_9FIRM</name>
<dbReference type="Pfam" id="PF14267">
    <property type="entry name" value="DUF4357"/>
    <property type="match status" value="1"/>
</dbReference>
<dbReference type="InterPro" id="IPR025579">
    <property type="entry name" value="DUF4357"/>
</dbReference>
<evidence type="ECO:0000259" key="3">
    <source>
        <dbReference type="Pfam" id="PF14267"/>
    </source>
</evidence>
<evidence type="ECO:0000259" key="1">
    <source>
        <dbReference type="Pfam" id="PF03235"/>
    </source>
</evidence>
<reference evidence="4 5" key="1">
    <citation type="journal article" date="2021" name="Sci. Rep.">
        <title>The distribution of antibiotic resistance genes in chicken gut microbiota commensals.</title>
        <authorList>
            <person name="Juricova H."/>
            <person name="Matiasovicova J."/>
            <person name="Kubasova T."/>
            <person name="Cejkova D."/>
            <person name="Rychlik I."/>
        </authorList>
    </citation>
    <scope>NUCLEOTIDE SEQUENCE [LARGE SCALE GENOMIC DNA]</scope>
    <source>
        <strain evidence="4 5">An537</strain>
    </source>
</reference>
<feature type="domain" description="DUF4357" evidence="3">
    <location>
        <begin position="616"/>
        <end position="664"/>
    </location>
</feature>
<dbReference type="PANTHER" id="PTHR35149">
    <property type="entry name" value="SLL5132 PROTEIN"/>
    <property type="match status" value="1"/>
</dbReference>
<dbReference type="Pfam" id="PF07510">
    <property type="entry name" value="GmrSD_C"/>
    <property type="match status" value="1"/>
</dbReference>
<dbReference type="RefSeq" id="WP_028256092.1">
    <property type="nucleotide sequence ID" value="NZ_JACJLA010000005.1"/>
</dbReference>
<proteinExistence type="predicted"/>
<evidence type="ECO:0000313" key="5">
    <source>
        <dbReference type="Proteomes" id="UP000707138"/>
    </source>
</evidence>
<dbReference type="Pfam" id="PF03235">
    <property type="entry name" value="GmrSD_N"/>
    <property type="match status" value="1"/>
</dbReference>
<dbReference type="EMBL" id="JACJLA010000005">
    <property type="protein sequence ID" value="MBM6912522.1"/>
    <property type="molecule type" value="Genomic_DNA"/>
</dbReference>
<keyword evidence="5" id="KW-1185">Reference proteome</keyword>
<organism evidence="4 5">
    <name type="scientific">Veillonella magna</name>
    <dbReference type="NCBI Taxonomy" id="464322"/>
    <lineage>
        <taxon>Bacteria</taxon>
        <taxon>Bacillati</taxon>
        <taxon>Bacillota</taxon>
        <taxon>Negativicutes</taxon>
        <taxon>Veillonellales</taxon>
        <taxon>Veillonellaceae</taxon>
        <taxon>Veillonella</taxon>
    </lineage>
</organism>
<dbReference type="PANTHER" id="PTHR35149:SF2">
    <property type="entry name" value="DUF262 DOMAIN-CONTAINING PROTEIN"/>
    <property type="match status" value="1"/>
</dbReference>
<evidence type="ECO:0000259" key="2">
    <source>
        <dbReference type="Pfam" id="PF07510"/>
    </source>
</evidence>
<feature type="domain" description="GmrSD restriction endonucleases N-terminal" evidence="1">
    <location>
        <begin position="13"/>
        <end position="232"/>
    </location>
</feature>
<dbReference type="InterPro" id="IPR004919">
    <property type="entry name" value="GmrSD_N"/>
</dbReference>